<comment type="subcellular location">
    <subcellularLocation>
        <location evidence="1">Endomembrane system</location>
        <topology evidence="1">Multi-pass membrane protein</topology>
    </subcellularLocation>
</comment>
<organism evidence="13 14">
    <name type="scientific">Tribonema minus</name>
    <dbReference type="NCBI Taxonomy" id="303371"/>
    <lineage>
        <taxon>Eukaryota</taxon>
        <taxon>Sar</taxon>
        <taxon>Stramenopiles</taxon>
        <taxon>Ochrophyta</taxon>
        <taxon>PX clade</taxon>
        <taxon>Xanthophyceae</taxon>
        <taxon>Tribonematales</taxon>
        <taxon>Tribonemataceae</taxon>
        <taxon>Tribonema</taxon>
    </lineage>
</organism>
<keyword evidence="5 10" id="KW-0472">Membrane</keyword>
<keyword evidence="2 10" id="KW-0808">Transferase</keyword>
<comment type="domain">
    <text evidence="10">The DHHC domain is required for palmitoyltransferase activity.</text>
</comment>
<evidence type="ECO:0000256" key="4">
    <source>
        <dbReference type="ARBA" id="ARBA00022989"/>
    </source>
</evidence>
<dbReference type="EMBL" id="JAFCMP010000257">
    <property type="protein sequence ID" value="KAG5182180.1"/>
    <property type="molecule type" value="Genomic_DNA"/>
</dbReference>
<feature type="transmembrane region" description="Helical" evidence="10">
    <location>
        <begin position="72"/>
        <end position="89"/>
    </location>
</feature>
<accession>A0A835YZ83</accession>
<dbReference type="PANTHER" id="PTHR22883:SF43">
    <property type="entry name" value="PALMITOYLTRANSFERASE APP"/>
    <property type="match status" value="1"/>
</dbReference>
<dbReference type="PANTHER" id="PTHR22883">
    <property type="entry name" value="ZINC FINGER DHHC DOMAIN CONTAINING PROTEIN"/>
    <property type="match status" value="1"/>
</dbReference>
<keyword evidence="6" id="KW-0564">Palmitate</keyword>
<feature type="region of interest" description="Disordered" evidence="11">
    <location>
        <begin position="1"/>
        <end position="40"/>
    </location>
</feature>
<dbReference type="InterPro" id="IPR039859">
    <property type="entry name" value="PFA4/ZDH16/20/ERF2-like"/>
</dbReference>
<comment type="similarity">
    <text evidence="10">Belongs to the DHHC palmitoyltransferase family.</text>
</comment>
<comment type="caution">
    <text evidence="13">The sequence shown here is derived from an EMBL/GenBank/DDBJ whole genome shotgun (WGS) entry which is preliminary data.</text>
</comment>
<proteinExistence type="inferred from homology"/>
<keyword evidence="14" id="KW-1185">Reference proteome</keyword>
<comment type="catalytic activity">
    <reaction evidence="9 10">
        <text>L-cysteinyl-[protein] + hexadecanoyl-CoA = S-hexadecanoyl-L-cysteinyl-[protein] + CoA</text>
        <dbReference type="Rhea" id="RHEA:36683"/>
        <dbReference type="Rhea" id="RHEA-COMP:10131"/>
        <dbReference type="Rhea" id="RHEA-COMP:11032"/>
        <dbReference type="ChEBI" id="CHEBI:29950"/>
        <dbReference type="ChEBI" id="CHEBI:57287"/>
        <dbReference type="ChEBI" id="CHEBI:57379"/>
        <dbReference type="ChEBI" id="CHEBI:74151"/>
        <dbReference type="EC" id="2.3.1.225"/>
    </reaction>
</comment>
<evidence type="ECO:0000256" key="6">
    <source>
        <dbReference type="ARBA" id="ARBA00023139"/>
    </source>
</evidence>
<dbReference type="PROSITE" id="PS50216">
    <property type="entry name" value="DHHC"/>
    <property type="match status" value="1"/>
</dbReference>
<keyword evidence="7" id="KW-0449">Lipoprotein</keyword>
<evidence type="ECO:0000256" key="5">
    <source>
        <dbReference type="ARBA" id="ARBA00023136"/>
    </source>
</evidence>
<dbReference type="GO" id="GO:0005794">
    <property type="term" value="C:Golgi apparatus"/>
    <property type="evidence" value="ECO:0007669"/>
    <property type="project" value="TreeGrafter"/>
</dbReference>
<dbReference type="GO" id="GO:0019706">
    <property type="term" value="F:protein-cysteine S-palmitoyltransferase activity"/>
    <property type="evidence" value="ECO:0007669"/>
    <property type="project" value="UniProtKB-EC"/>
</dbReference>
<reference evidence="13" key="1">
    <citation type="submission" date="2021-02" db="EMBL/GenBank/DDBJ databases">
        <title>First Annotated Genome of the Yellow-green Alga Tribonema minus.</title>
        <authorList>
            <person name="Mahan K.M."/>
        </authorList>
    </citation>
    <scope>NUCLEOTIDE SEQUENCE</scope>
    <source>
        <strain evidence="13">UTEX B ZZ1240</strain>
    </source>
</reference>
<dbReference type="OrthoDB" id="9909019at2759"/>
<name>A0A835YZ83_9STRA</name>
<feature type="transmembrane region" description="Helical" evidence="10">
    <location>
        <begin position="95"/>
        <end position="115"/>
    </location>
</feature>
<feature type="domain" description="Palmitoyltransferase DHHC" evidence="12">
    <location>
        <begin position="144"/>
        <end position="274"/>
    </location>
</feature>
<feature type="transmembrane region" description="Helical" evidence="10">
    <location>
        <begin position="194"/>
        <end position="215"/>
    </location>
</feature>
<keyword evidence="8 10" id="KW-0012">Acyltransferase</keyword>
<keyword evidence="3 10" id="KW-0812">Transmembrane</keyword>
<keyword evidence="4 10" id="KW-1133">Transmembrane helix</keyword>
<evidence type="ECO:0000256" key="11">
    <source>
        <dbReference type="SAM" id="MobiDB-lite"/>
    </source>
</evidence>
<evidence type="ECO:0000256" key="10">
    <source>
        <dbReference type="RuleBase" id="RU079119"/>
    </source>
</evidence>
<dbReference type="InterPro" id="IPR001594">
    <property type="entry name" value="Palmitoyltrfase_DHHC"/>
</dbReference>
<evidence type="ECO:0000256" key="8">
    <source>
        <dbReference type="ARBA" id="ARBA00023315"/>
    </source>
</evidence>
<dbReference type="AlphaFoldDB" id="A0A835YZ83"/>
<evidence type="ECO:0000313" key="13">
    <source>
        <dbReference type="EMBL" id="KAG5182180.1"/>
    </source>
</evidence>
<evidence type="ECO:0000256" key="9">
    <source>
        <dbReference type="ARBA" id="ARBA00048048"/>
    </source>
</evidence>
<dbReference type="EC" id="2.3.1.225" evidence="10"/>
<evidence type="ECO:0000256" key="1">
    <source>
        <dbReference type="ARBA" id="ARBA00004127"/>
    </source>
</evidence>
<evidence type="ECO:0000259" key="12">
    <source>
        <dbReference type="Pfam" id="PF01529"/>
    </source>
</evidence>
<evidence type="ECO:0000256" key="2">
    <source>
        <dbReference type="ARBA" id="ARBA00022679"/>
    </source>
</evidence>
<evidence type="ECO:0000256" key="3">
    <source>
        <dbReference type="ARBA" id="ARBA00022692"/>
    </source>
</evidence>
<feature type="compositionally biased region" description="Basic and acidic residues" evidence="11">
    <location>
        <begin position="1"/>
        <end position="16"/>
    </location>
</feature>
<sequence>MPPSEDIHPSEDEHPLHSLLDQGAPPRPKRPGSNRPPSLTVTTERKWWQQWRGNARFLCDGKLMLGVHCDQLWVTGSLILGTWLLFLVFVAPNYTGWWCVGVGAAMLVLCLVTLAETAVTEPGIIPPQPRSDAAEGMSASTRGKLNYCITCHIVRPPRAKHCRHCNVCVRRFDHHCPWIGNCIGHRNYRSFLRFLIVLALSACYVCVLSAIHALTRLGNVGPEDLTSQSGVPGSEYVSPFLGVWALLVTAIVGGLLLLHMYLLFQGQTTNEFLKGEPVHVRGRVMRKCLLLWCERLPPSLLPPFDEYPTQDDVDANAKRATATLESLSDFDCVYT</sequence>
<feature type="transmembrane region" description="Helical" evidence="10">
    <location>
        <begin position="241"/>
        <end position="264"/>
    </location>
</feature>
<evidence type="ECO:0000256" key="7">
    <source>
        <dbReference type="ARBA" id="ARBA00023288"/>
    </source>
</evidence>
<gene>
    <name evidence="13" type="ORF">JKP88DRAFT_199422</name>
</gene>
<evidence type="ECO:0000313" key="14">
    <source>
        <dbReference type="Proteomes" id="UP000664859"/>
    </source>
</evidence>
<dbReference type="GO" id="GO:0006612">
    <property type="term" value="P:protein targeting to membrane"/>
    <property type="evidence" value="ECO:0007669"/>
    <property type="project" value="TreeGrafter"/>
</dbReference>
<protein>
    <recommendedName>
        <fullName evidence="10">Palmitoyltransferase</fullName>
        <ecNumber evidence="10">2.3.1.225</ecNumber>
    </recommendedName>
</protein>
<dbReference type="GO" id="GO:0005783">
    <property type="term" value="C:endoplasmic reticulum"/>
    <property type="evidence" value="ECO:0007669"/>
    <property type="project" value="TreeGrafter"/>
</dbReference>
<dbReference type="Proteomes" id="UP000664859">
    <property type="component" value="Unassembled WGS sequence"/>
</dbReference>
<dbReference type="Pfam" id="PF01529">
    <property type="entry name" value="DHHC"/>
    <property type="match status" value="1"/>
</dbReference>